<comment type="cofactor">
    <cofactor evidence="1">
        <name>FAD</name>
        <dbReference type="ChEBI" id="CHEBI:57692"/>
    </cofactor>
</comment>
<keyword evidence="4" id="KW-0274">FAD</keyword>
<accession>A0A2P6VGL1</accession>
<evidence type="ECO:0000256" key="1">
    <source>
        <dbReference type="ARBA" id="ARBA00001974"/>
    </source>
</evidence>
<feature type="signal peptide" evidence="9">
    <location>
        <begin position="1"/>
        <end position="22"/>
    </location>
</feature>
<evidence type="ECO:0000313" key="12">
    <source>
        <dbReference type="EMBL" id="PSC73208.1"/>
    </source>
</evidence>
<name>A0A2P6VGL1_9CHLO</name>
<feature type="chain" id="PRO_5015149989" description="monodehydroascorbate reductase (NADH)" evidence="9">
    <location>
        <begin position="23"/>
        <end position="817"/>
    </location>
</feature>
<feature type="region of interest" description="Disordered" evidence="8">
    <location>
        <begin position="165"/>
        <end position="194"/>
    </location>
</feature>
<dbReference type="InterPro" id="IPR023753">
    <property type="entry name" value="FAD/NAD-binding_dom"/>
</dbReference>
<gene>
    <name evidence="12" type="ORF">C2E20_3708</name>
</gene>
<dbReference type="Pfam" id="PF21791">
    <property type="entry name" value="MDHAR3-like_C"/>
    <property type="match status" value="1"/>
</dbReference>
<comment type="similarity">
    <text evidence="2">Belongs to the FAD-dependent oxidoreductase family.</text>
</comment>
<dbReference type="SUPFAM" id="SSF51905">
    <property type="entry name" value="FAD/NAD(P)-binding domain"/>
    <property type="match status" value="2"/>
</dbReference>
<dbReference type="InterPro" id="IPR048618">
    <property type="entry name" value="MDHAR3-like_C"/>
</dbReference>
<dbReference type="Gene3D" id="3.30.390.30">
    <property type="match status" value="1"/>
</dbReference>
<evidence type="ECO:0000256" key="4">
    <source>
        <dbReference type="ARBA" id="ARBA00022827"/>
    </source>
</evidence>
<keyword evidence="5" id="KW-0560">Oxidoreductase</keyword>
<dbReference type="PRINTS" id="PR00368">
    <property type="entry name" value="FADPNR"/>
</dbReference>
<organism evidence="12 13">
    <name type="scientific">Micractinium conductrix</name>
    <dbReference type="NCBI Taxonomy" id="554055"/>
    <lineage>
        <taxon>Eukaryota</taxon>
        <taxon>Viridiplantae</taxon>
        <taxon>Chlorophyta</taxon>
        <taxon>core chlorophytes</taxon>
        <taxon>Trebouxiophyceae</taxon>
        <taxon>Chlorellales</taxon>
        <taxon>Chlorellaceae</taxon>
        <taxon>Chlorella clade</taxon>
        <taxon>Micractinium</taxon>
    </lineage>
</organism>
<keyword evidence="3" id="KW-0285">Flavoprotein</keyword>
<dbReference type="Gene3D" id="3.50.50.60">
    <property type="entry name" value="FAD/NAD(P)-binding domain"/>
    <property type="match status" value="2"/>
</dbReference>
<evidence type="ECO:0000259" key="11">
    <source>
        <dbReference type="Pfam" id="PF21791"/>
    </source>
</evidence>
<evidence type="ECO:0000256" key="7">
    <source>
        <dbReference type="ARBA" id="ARBA00038920"/>
    </source>
</evidence>
<feature type="domain" description="Monodehydroascorbate reductase 3-like C-terminal" evidence="11">
    <location>
        <begin position="731"/>
        <end position="814"/>
    </location>
</feature>
<dbReference type="GO" id="GO:0016656">
    <property type="term" value="F:monodehydroascorbate reductase (NADH) activity"/>
    <property type="evidence" value="ECO:0007669"/>
    <property type="project" value="UniProtKB-EC"/>
</dbReference>
<feature type="compositionally biased region" description="Basic residues" evidence="8">
    <location>
        <begin position="180"/>
        <end position="192"/>
    </location>
</feature>
<dbReference type="Pfam" id="PF07992">
    <property type="entry name" value="Pyr_redox_2"/>
    <property type="match status" value="1"/>
</dbReference>
<dbReference type="InterPro" id="IPR046509">
    <property type="entry name" value="DUF6687"/>
</dbReference>
<proteinExistence type="inferred from homology"/>
<dbReference type="InterPro" id="IPR050446">
    <property type="entry name" value="FAD-oxidoreductase/Apoptosis"/>
</dbReference>
<dbReference type="SUPFAM" id="SSF55424">
    <property type="entry name" value="FAD/NAD-linked reductases, dimerisation (C-terminal) domain"/>
    <property type="match status" value="1"/>
</dbReference>
<dbReference type="InterPro" id="IPR036188">
    <property type="entry name" value="FAD/NAD-bd_sf"/>
</dbReference>
<comment type="caution">
    <text evidence="12">The sequence shown here is derived from an EMBL/GenBank/DDBJ whole genome shotgun (WGS) entry which is preliminary data.</text>
</comment>
<evidence type="ECO:0000256" key="3">
    <source>
        <dbReference type="ARBA" id="ARBA00022630"/>
    </source>
</evidence>
<dbReference type="PRINTS" id="PR00411">
    <property type="entry name" value="PNDRDTASEI"/>
</dbReference>
<evidence type="ECO:0000256" key="8">
    <source>
        <dbReference type="SAM" id="MobiDB-lite"/>
    </source>
</evidence>
<evidence type="ECO:0000256" key="5">
    <source>
        <dbReference type="ARBA" id="ARBA00023002"/>
    </source>
</evidence>
<dbReference type="AlphaFoldDB" id="A0A2P6VGL1"/>
<keyword evidence="9" id="KW-0732">Signal</keyword>
<dbReference type="EC" id="1.6.5.4" evidence="7"/>
<dbReference type="PANTHER" id="PTHR43557">
    <property type="entry name" value="APOPTOSIS-INDUCING FACTOR 1"/>
    <property type="match status" value="1"/>
</dbReference>
<keyword evidence="6" id="KW-0520">NAD</keyword>
<keyword evidence="13" id="KW-1185">Reference proteome</keyword>
<evidence type="ECO:0000256" key="6">
    <source>
        <dbReference type="ARBA" id="ARBA00023027"/>
    </source>
</evidence>
<dbReference type="EMBL" id="LHPF02000008">
    <property type="protein sequence ID" value="PSC73208.1"/>
    <property type="molecule type" value="Genomic_DNA"/>
</dbReference>
<sequence length="817" mass="86248">MVLALAAVVLTVLMKLIAPRWAAKPLQPLSAAARRQPAAAAGVAAQPAYVPWEEAKENSGDRMLALDCTHSSALTLTHHKAARNPPLVSLASECSTGLALDVLAAAAADPAAAAAAAPWLSKPVVSANHFDADAVLSIWVLLNREEALTHDAVLRHAARIGDMREAALGDSPPGGAGPRLGRRRGRRRGHRAPRAEAVLLDEQHRAALRPEWQDEYEQVLAGWRADVVLTALPGSCFEVESRYTQFVCTHSRPVRPRLDMQPLAVALNRLDARREAGCDWAASSMVDTGPLLRLDRGGDKLSKAQRYGHPTDRPHFRSGLSPAQFEAAVVSFYSHGLAGTAPKVGGWSWEELRQLNASVDWAAWEQGVLPAALAVAAAAAAQNALFTMANNYDVVVLGGGNSAGYVAHNWVKHNGGPGRLAIVGEEPYVSYERPALSKAYLFPEAPARLPGFHTSVGGGGDRQAPEWYIEQGIDFVTGTKVTAVDVAGKQLTTAAGETIGYGKLIVATGARPVTLTDFKTPGADLQGVHVLRNVQDADALIAAMQACKAAGDKAVCVGGGYIGMECAACLAMNGLDVTVVFPEDRMMSRLFTPEIAAFYEMFYADKGIKLIKGDVVTALEGTDGKVATAVLKSGARLEASLVLVGVGARPNTELFAGQLDLVQGPPGGIKVDGHLQTSNPDVYAIGDVATFPLILTGGTPVRQEHVTCCRQTAAHAVAEILAPGGPVFDYLPFFYSRVFNLSWQFYGLSEGDMVLHGDMASSPAKFGAYWVKDGAVVGAFLEGGSNDDNAAIMKAVVARAAAPADLAQQGLAWALAL</sequence>
<dbReference type="Proteomes" id="UP000239649">
    <property type="component" value="Unassembled WGS sequence"/>
</dbReference>
<dbReference type="InterPro" id="IPR016156">
    <property type="entry name" value="FAD/NAD-linked_Rdtase_dimer_sf"/>
</dbReference>
<dbReference type="Pfam" id="PF20392">
    <property type="entry name" value="DUF6687"/>
    <property type="match status" value="2"/>
</dbReference>
<dbReference type="GO" id="GO:0005737">
    <property type="term" value="C:cytoplasm"/>
    <property type="evidence" value="ECO:0007669"/>
    <property type="project" value="TreeGrafter"/>
</dbReference>
<evidence type="ECO:0000256" key="9">
    <source>
        <dbReference type="SAM" id="SignalP"/>
    </source>
</evidence>
<dbReference type="STRING" id="554055.A0A2P6VGL1"/>
<reference evidence="12 13" key="1">
    <citation type="journal article" date="2018" name="Plant J.">
        <title>Genome sequences of Chlorella sorokiniana UTEX 1602 and Micractinium conductrix SAG 241.80: implications to maltose excretion by a green alga.</title>
        <authorList>
            <person name="Arriola M.B."/>
            <person name="Velmurugan N."/>
            <person name="Zhang Y."/>
            <person name="Plunkett M.H."/>
            <person name="Hondzo H."/>
            <person name="Barney B.M."/>
        </authorList>
    </citation>
    <scope>NUCLEOTIDE SEQUENCE [LARGE SCALE GENOMIC DNA]</scope>
    <source>
        <strain evidence="12 13">SAG 241.80</strain>
    </source>
</reference>
<evidence type="ECO:0000256" key="2">
    <source>
        <dbReference type="ARBA" id="ARBA00006442"/>
    </source>
</evidence>
<evidence type="ECO:0000259" key="10">
    <source>
        <dbReference type="Pfam" id="PF07992"/>
    </source>
</evidence>
<feature type="domain" description="FAD/NAD(P)-binding" evidence="10">
    <location>
        <begin position="392"/>
        <end position="700"/>
    </location>
</feature>
<dbReference type="PANTHER" id="PTHR43557:SF2">
    <property type="entry name" value="RIESKE DOMAIN-CONTAINING PROTEIN-RELATED"/>
    <property type="match status" value="1"/>
</dbReference>
<dbReference type="OrthoDB" id="432169at2759"/>
<protein>
    <recommendedName>
        <fullName evidence="7">monodehydroascorbate reductase (NADH)</fullName>
        <ecNumber evidence="7">1.6.5.4</ecNumber>
    </recommendedName>
</protein>
<evidence type="ECO:0000313" key="13">
    <source>
        <dbReference type="Proteomes" id="UP000239649"/>
    </source>
</evidence>